<keyword evidence="2" id="KW-1133">Transmembrane helix</keyword>
<dbReference type="AlphaFoldDB" id="A0AAE1A6Y9"/>
<dbReference type="InterPro" id="IPR003599">
    <property type="entry name" value="Ig_sub"/>
</dbReference>
<dbReference type="SUPFAM" id="SSF48726">
    <property type="entry name" value="Immunoglobulin"/>
    <property type="match status" value="1"/>
</dbReference>
<dbReference type="SMART" id="SM00409">
    <property type="entry name" value="IG"/>
    <property type="match status" value="1"/>
</dbReference>
<evidence type="ECO:0000259" key="3">
    <source>
        <dbReference type="PROSITE" id="PS50835"/>
    </source>
</evidence>
<keyword evidence="2" id="KW-0812">Transmembrane</keyword>
<dbReference type="EMBL" id="JAWDGP010002514">
    <property type="protein sequence ID" value="KAK3782375.1"/>
    <property type="molecule type" value="Genomic_DNA"/>
</dbReference>
<dbReference type="PROSITE" id="PS50835">
    <property type="entry name" value="IG_LIKE"/>
    <property type="match status" value="1"/>
</dbReference>
<evidence type="ECO:0000313" key="5">
    <source>
        <dbReference type="Proteomes" id="UP001283361"/>
    </source>
</evidence>
<name>A0AAE1A6Y9_9GAST</name>
<keyword evidence="2" id="KW-0472">Membrane</keyword>
<dbReference type="InterPro" id="IPR007110">
    <property type="entry name" value="Ig-like_dom"/>
</dbReference>
<dbReference type="Proteomes" id="UP001283361">
    <property type="component" value="Unassembled WGS sequence"/>
</dbReference>
<evidence type="ECO:0000256" key="2">
    <source>
        <dbReference type="SAM" id="Phobius"/>
    </source>
</evidence>
<evidence type="ECO:0000256" key="1">
    <source>
        <dbReference type="SAM" id="MobiDB-lite"/>
    </source>
</evidence>
<proteinExistence type="predicted"/>
<gene>
    <name evidence="4" type="ORF">RRG08_027923</name>
</gene>
<accession>A0AAE1A6Y9</accession>
<comment type="caution">
    <text evidence="4">The sequence shown here is derived from an EMBL/GenBank/DDBJ whole genome shotgun (WGS) entry which is preliminary data.</text>
</comment>
<feature type="region of interest" description="Disordered" evidence="1">
    <location>
        <begin position="534"/>
        <end position="581"/>
    </location>
</feature>
<feature type="compositionally biased region" description="Polar residues" evidence="1">
    <location>
        <begin position="359"/>
        <end position="380"/>
    </location>
</feature>
<sequence>MASGTTSTAVTVELSAEARKKVAWFMERTLQSLSAMAGEKAKLICGNSITEQVLQELPDATLSWTFNTEPLAMDPSRIFYYKENLDITDLLPRDSGVYACLVTWGTDDTVKQNLTLGVFSLEVETTSPTRYVFDHESTKMDCHSVTLGELFPDALRYWLFNGTHTSALPVTKASNKTIDVINSVNKFMSGVWECQVLQQRTERVWASAWYNLSVQDAPTSADRAFRKVQDNWYTVVVVVTIFLILFVLIFCFSAFKLKKIQDAADEKFLDERLGWEETIIKHGENGKIDIHKLTPPSSLKDDQSDYSDFANNHKSYEEDMIFPVRNSKGRAGTVFPLGDGGDGDGESRASQEDSENESETLTRSNTSDDVNLSSIFSQPGRSRKLMREKNKGHYLREGRKKAQPDMGFGGDDNENKFTTNKIPTSTRAVKFGENILAKHRDRGLPPATREDALSWLNINSSLTKSKKWSLKFKSYLVPQSGLTVRTLNINRNSAALNEQDLNWSKKHNQDTTENAKVQMVRTHKKRKILDCENRSFAPNSKSAASDGRARGRALLSSSGQLRIERSQRGGRQAETYPAGGSGAVMRCENGVGDDLINVTAGTEEIVSFARKGSYQFATSESTVETDDHMSRQLPWKRWLRSKFPWGSYDSSAWPKKSFLGLKKDVVYTALSQHDDYPY</sequence>
<protein>
    <recommendedName>
        <fullName evidence="3">Ig-like domain-containing protein</fullName>
    </recommendedName>
</protein>
<reference evidence="4" key="1">
    <citation type="journal article" date="2023" name="G3 (Bethesda)">
        <title>A reference genome for the long-term kleptoplast-retaining sea slug Elysia crispata morphotype clarki.</title>
        <authorList>
            <person name="Eastman K.E."/>
            <person name="Pendleton A.L."/>
            <person name="Shaikh M.A."/>
            <person name="Suttiyut T."/>
            <person name="Ogas R."/>
            <person name="Tomko P."/>
            <person name="Gavelis G."/>
            <person name="Widhalm J.R."/>
            <person name="Wisecaver J.H."/>
        </authorList>
    </citation>
    <scope>NUCLEOTIDE SEQUENCE</scope>
    <source>
        <strain evidence="4">ECLA1</strain>
    </source>
</reference>
<keyword evidence="5" id="KW-1185">Reference proteome</keyword>
<dbReference type="InterPro" id="IPR013783">
    <property type="entry name" value="Ig-like_fold"/>
</dbReference>
<organism evidence="4 5">
    <name type="scientific">Elysia crispata</name>
    <name type="common">lettuce slug</name>
    <dbReference type="NCBI Taxonomy" id="231223"/>
    <lineage>
        <taxon>Eukaryota</taxon>
        <taxon>Metazoa</taxon>
        <taxon>Spiralia</taxon>
        <taxon>Lophotrochozoa</taxon>
        <taxon>Mollusca</taxon>
        <taxon>Gastropoda</taxon>
        <taxon>Heterobranchia</taxon>
        <taxon>Euthyneura</taxon>
        <taxon>Panpulmonata</taxon>
        <taxon>Sacoglossa</taxon>
        <taxon>Placobranchoidea</taxon>
        <taxon>Plakobranchidae</taxon>
        <taxon>Elysia</taxon>
    </lineage>
</organism>
<feature type="compositionally biased region" description="Basic and acidic residues" evidence="1">
    <location>
        <begin position="385"/>
        <end position="403"/>
    </location>
</feature>
<feature type="domain" description="Ig-like" evidence="3">
    <location>
        <begin position="20"/>
        <end position="117"/>
    </location>
</feature>
<dbReference type="Gene3D" id="2.60.40.10">
    <property type="entry name" value="Immunoglobulins"/>
    <property type="match status" value="1"/>
</dbReference>
<feature type="region of interest" description="Disordered" evidence="1">
    <location>
        <begin position="333"/>
        <end position="419"/>
    </location>
</feature>
<feature type="transmembrane region" description="Helical" evidence="2">
    <location>
        <begin position="232"/>
        <end position="255"/>
    </location>
</feature>
<dbReference type="InterPro" id="IPR036179">
    <property type="entry name" value="Ig-like_dom_sf"/>
</dbReference>
<evidence type="ECO:0000313" key="4">
    <source>
        <dbReference type="EMBL" id="KAK3782375.1"/>
    </source>
</evidence>